<dbReference type="EMBL" id="NPBS01000194">
    <property type="protein sequence ID" value="PAF21976.1"/>
    <property type="molecule type" value="Genomic_DNA"/>
</dbReference>
<gene>
    <name evidence="2" type="ORF">CHH61_22680</name>
</gene>
<proteinExistence type="predicted"/>
<keyword evidence="1" id="KW-0812">Transmembrane</keyword>
<feature type="transmembrane region" description="Helical" evidence="1">
    <location>
        <begin position="6"/>
        <end position="26"/>
    </location>
</feature>
<organism evidence="2 3">
    <name type="scientific">Shouchella clausii</name>
    <name type="common">Alkalihalobacillus clausii</name>
    <dbReference type="NCBI Taxonomy" id="79880"/>
    <lineage>
        <taxon>Bacteria</taxon>
        <taxon>Bacillati</taxon>
        <taxon>Bacillota</taxon>
        <taxon>Bacilli</taxon>
        <taxon>Bacillales</taxon>
        <taxon>Bacillaceae</taxon>
        <taxon>Shouchella</taxon>
    </lineage>
</organism>
<accession>A0A268RQA7</accession>
<evidence type="ECO:0000313" key="2">
    <source>
        <dbReference type="EMBL" id="PAF21976.1"/>
    </source>
</evidence>
<protein>
    <submittedName>
        <fullName evidence="2">Uncharacterized protein</fullName>
    </submittedName>
</protein>
<keyword evidence="1" id="KW-1133">Transmembrane helix</keyword>
<reference evidence="2 3" key="1">
    <citation type="submission" date="2017-07" db="EMBL/GenBank/DDBJ databases">
        <title>Isolation and whole genome analysis of endospore-forming bacteria from heroin.</title>
        <authorList>
            <person name="Kalinowski J."/>
            <person name="Ahrens B."/>
            <person name="Al-Dilaimi A."/>
            <person name="Winkler A."/>
            <person name="Wibberg D."/>
            <person name="Schleenbecker U."/>
            <person name="Ruckert C."/>
            <person name="Wolfel R."/>
            <person name="Grass G."/>
        </authorList>
    </citation>
    <scope>NUCLEOTIDE SEQUENCE [LARGE SCALE GENOMIC DNA]</scope>
    <source>
        <strain evidence="2 3">7523-2</strain>
    </source>
</reference>
<evidence type="ECO:0000313" key="3">
    <source>
        <dbReference type="Proteomes" id="UP000216133"/>
    </source>
</evidence>
<comment type="caution">
    <text evidence="2">The sequence shown here is derived from an EMBL/GenBank/DDBJ whole genome shotgun (WGS) entry which is preliminary data.</text>
</comment>
<feature type="non-terminal residue" evidence="2">
    <location>
        <position position="132"/>
    </location>
</feature>
<keyword evidence="1" id="KW-0472">Membrane</keyword>
<dbReference type="RefSeq" id="WP_095328206.1">
    <property type="nucleotide sequence ID" value="NZ_NPBS01000194.1"/>
</dbReference>
<evidence type="ECO:0000256" key="1">
    <source>
        <dbReference type="SAM" id="Phobius"/>
    </source>
</evidence>
<name>A0A268RQA7_SHOCL</name>
<dbReference type="Proteomes" id="UP000216133">
    <property type="component" value="Unassembled WGS sequence"/>
</dbReference>
<dbReference type="AlphaFoldDB" id="A0A268RQA7"/>
<sequence>MKRKWMVLIASIVAIMLCISVVFYFWHKEQQKKDAVAKYALLEEYSYAGGTLHMEADTSEYDQTGDPNDIELMPTDLTYDLLQRWEAIAEVIPTIDYPEEAVEKEDWLEVFSTLANNRFDMEEASEKLAERV</sequence>